<dbReference type="EMBL" id="JBHSRS010000016">
    <property type="protein sequence ID" value="MFC6281046.1"/>
    <property type="molecule type" value="Genomic_DNA"/>
</dbReference>
<reference evidence="2" key="1">
    <citation type="journal article" date="2019" name="Int. J. Syst. Evol. Microbiol.">
        <title>The Global Catalogue of Microorganisms (GCM) 10K type strain sequencing project: providing services to taxonomists for standard genome sequencing and annotation.</title>
        <authorList>
            <consortium name="The Broad Institute Genomics Platform"/>
            <consortium name="The Broad Institute Genome Sequencing Center for Infectious Disease"/>
            <person name="Wu L."/>
            <person name="Ma J."/>
        </authorList>
    </citation>
    <scope>NUCLEOTIDE SEQUENCE [LARGE SCALE GENOMIC DNA]</scope>
    <source>
        <strain evidence="2">CCUG 39402</strain>
    </source>
</reference>
<sequence length="73" mass="7617">MGHALTSTAACNTAEAIALEKAKLGEGAKVVSLRRKAWDSFDLAYVVQGAKGELKDVVVTNAALKRRMAAATA</sequence>
<evidence type="ECO:0000313" key="2">
    <source>
        <dbReference type="Proteomes" id="UP001596270"/>
    </source>
</evidence>
<name>A0ABW1TX34_9BURK</name>
<organism evidence="1 2">
    <name type="scientific">Polaromonas aquatica</name>
    <dbReference type="NCBI Taxonomy" id="332657"/>
    <lineage>
        <taxon>Bacteria</taxon>
        <taxon>Pseudomonadati</taxon>
        <taxon>Pseudomonadota</taxon>
        <taxon>Betaproteobacteria</taxon>
        <taxon>Burkholderiales</taxon>
        <taxon>Comamonadaceae</taxon>
        <taxon>Polaromonas</taxon>
    </lineage>
</organism>
<dbReference type="RefSeq" id="WP_371438916.1">
    <property type="nucleotide sequence ID" value="NZ_JBHSRS010000016.1"/>
</dbReference>
<keyword evidence="2" id="KW-1185">Reference proteome</keyword>
<protein>
    <submittedName>
        <fullName evidence="1">Uncharacterized protein</fullName>
    </submittedName>
</protein>
<gene>
    <name evidence="1" type="ORF">ACFQND_07360</name>
</gene>
<proteinExistence type="predicted"/>
<dbReference type="Proteomes" id="UP001596270">
    <property type="component" value="Unassembled WGS sequence"/>
</dbReference>
<accession>A0ABW1TX34</accession>
<comment type="caution">
    <text evidence="1">The sequence shown here is derived from an EMBL/GenBank/DDBJ whole genome shotgun (WGS) entry which is preliminary data.</text>
</comment>
<evidence type="ECO:0000313" key="1">
    <source>
        <dbReference type="EMBL" id="MFC6281046.1"/>
    </source>
</evidence>